<dbReference type="OrthoDB" id="6252479at2759"/>
<reference evidence="3" key="1">
    <citation type="submission" date="2020-07" db="EMBL/GenBank/DDBJ databases">
        <title>Clarias magur genome sequencing, assembly and annotation.</title>
        <authorList>
            <person name="Kushwaha B."/>
            <person name="Kumar R."/>
            <person name="Das P."/>
            <person name="Joshi C.G."/>
            <person name="Kumar D."/>
            <person name="Nagpure N.S."/>
            <person name="Pandey M."/>
            <person name="Agarwal S."/>
            <person name="Srivastava S."/>
            <person name="Singh M."/>
            <person name="Sahoo L."/>
            <person name="Jayasankar P."/>
            <person name="Meher P.K."/>
            <person name="Koringa P.G."/>
            <person name="Iquebal M.A."/>
            <person name="Das S.P."/>
            <person name="Bit A."/>
            <person name="Patnaik S."/>
            <person name="Patel N."/>
            <person name="Shah T.M."/>
            <person name="Hinsu A."/>
            <person name="Jena J.K."/>
        </authorList>
    </citation>
    <scope>NUCLEOTIDE SEQUENCE</scope>
    <source>
        <strain evidence="3">CIFAMagur01</strain>
        <tissue evidence="3">Testis</tissue>
    </source>
</reference>
<evidence type="ECO:0000256" key="2">
    <source>
        <dbReference type="ARBA" id="ARBA00023136"/>
    </source>
</evidence>
<evidence type="ECO:0000256" key="1">
    <source>
        <dbReference type="ARBA" id="ARBA00004370"/>
    </source>
</evidence>
<comment type="subcellular location">
    <subcellularLocation>
        <location evidence="1">Membrane</location>
    </subcellularLocation>
</comment>
<dbReference type="GO" id="GO:0005509">
    <property type="term" value="F:calcium ion binding"/>
    <property type="evidence" value="ECO:0007669"/>
    <property type="project" value="InterPro"/>
</dbReference>
<dbReference type="AlphaFoldDB" id="A0A8J4UHT4"/>
<keyword evidence="4" id="KW-1185">Reference proteome</keyword>
<dbReference type="Gene3D" id="2.60.40.60">
    <property type="entry name" value="Cadherins"/>
    <property type="match status" value="1"/>
</dbReference>
<name>A0A8J4UHT4_CLAMG</name>
<dbReference type="GO" id="GO:0016020">
    <property type="term" value="C:membrane"/>
    <property type="evidence" value="ECO:0007669"/>
    <property type="project" value="UniProtKB-SubCell"/>
</dbReference>
<accession>A0A8J4UHT4</accession>
<organism evidence="3 4">
    <name type="scientific">Clarias magur</name>
    <name type="common">Asian catfish</name>
    <name type="synonym">Macropteronotus magur</name>
    <dbReference type="NCBI Taxonomy" id="1594786"/>
    <lineage>
        <taxon>Eukaryota</taxon>
        <taxon>Metazoa</taxon>
        <taxon>Chordata</taxon>
        <taxon>Craniata</taxon>
        <taxon>Vertebrata</taxon>
        <taxon>Euteleostomi</taxon>
        <taxon>Actinopterygii</taxon>
        <taxon>Neopterygii</taxon>
        <taxon>Teleostei</taxon>
        <taxon>Ostariophysi</taxon>
        <taxon>Siluriformes</taxon>
        <taxon>Clariidae</taxon>
        <taxon>Clarias</taxon>
    </lineage>
</organism>
<dbReference type="Proteomes" id="UP000727407">
    <property type="component" value="Unassembled WGS sequence"/>
</dbReference>
<gene>
    <name evidence="3" type="ORF">DAT39_012082</name>
</gene>
<sequence>AWDSGKPRLSSTSFVVVRVIGGSVFKPVVLPLEIIILMVEDVFPGGIIGRIYASDEDGNDELSFTQQPQPKSLFSVDRQDGKIVALSGLEPG</sequence>
<dbReference type="InterPro" id="IPR015919">
    <property type="entry name" value="Cadherin-like_sf"/>
</dbReference>
<feature type="non-terminal residue" evidence="3">
    <location>
        <position position="1"/>
    </location>
</feature>
<feature type="non-terminal residue" evidence="3">
    <location>
        <position position="92"/>
    </location>
</feature>
<evidence type="ECO:0000313" key="4">
    <source>
        <dbReference type="Proteomes" id="UP000727407"/>
    </source>
</evidence>
<dbReference type="SUPFAM" id="SSF49313">
    <property type="entry name" value="Cadherin-like"/>
    <property type="match status" value="1"/>
</dbReference>
<protein>
    <submittedName>
        <fullName evidence="3">Protocadherin Fat 3-like</fullName>
    </submittedName>
</protein>
<evidence type="ECO:0000313" key="3">
    <source>
        <dbReference type="EMBL" id="KAF5898227.1"/>
    </source>
</evidence>
<comment type="caution">
    <text evidence="3">The sequence shown here is derived from an EMBL/GenBank/DDBJ whole genome shotgun (WGS) entry which is preliminary data.</text>
</comment>
<proteinExistence type="predicted"/>
<dbReference type="EMBL" id="QNUK01000206">
    <property type="protein sequence ID" value="KAF5898227.1"/>
    <property type="molecule type" value="Genomic_DNA"/>
</dbReference>
<keyword evidence="2" id="KW-0472">Membrane</keyword>